<evidence type="ECO:0000256" key="1">
    <source>
        <dbReference type="ARBA" id="ARBA00004651"/>
    </source>
</evidence>
<feature type="transmembrane region" description="Helical" evidence="12">
    <location>
        <begin position="314"/>
        <end position="334"/>
    </location>
</feature>
<evidence type="ECO:0000256" key="12">
    <source>
        <dbReference type="SAM" id="Phobius"/>
    </source>
</evidence>
<evidence type="ECO:0000256" key="8">
    <source>
        <dbReference type="ARBA" id="ARBA00023065"/>
    </source>
</evidence>
<dbReference type="PANTHER" id="PTHR10110:SF195">
    <property type="entry name" value="NA(+)_H(+) ANTIPORTER NHAS2"/>
    <property type="match status" value="1"/>
</dbReference>
<keyword evidence="5 12" id="KW-0812">Transmembrane</keyword>
<name>A0ABD5P9X5_9EURY</name>
<evidence type="ECO:0000256" key="4">
    <source>
        <dbReference type="ARBA" id="ARBA00022475"/>
    </source>
</evidence>
<dbReference type="GO" id="GO:0015297">
    <property type="term" value="F:antiporter activity"/>
    <property type="evidence" value="ECO:0007669"/>
    <property type="project" value="UniProtKB-KW"/>
</dbReference>
<evidence type="ECO:0000256" key="7">
    <source>
        <dbReference type="ARBA" id="ARBA00023053"/>
    </source>
</evidence>
<keyword evidence="2" id="KW-0813">Transport</keyword>
<feature type="domain" description="Cation/H+ exchanger transmembrane" evidence="13">
    <location>
        <begin position="14"/>
        <end position="411"/>
    </location>
</feature>
<evidence type="ECO:0000256" key="11">
    <source>
        <dbReference type="SAM" id="MobiDB-lite"/>
    </source>
</evidence>
<comment type="subcellular location">
    <subcellularLocation>
        <location evidence="1">Cell membrane</location>
        <topology evidence="1">Multi-pass membrane protein</topology>
    </subcellularLocation>
</comment>
<feature type="transmembrane region" description="Helical" evidence="12">
    <location>
        <begin position="120"/>
        <end position="142"/>
    </location>
</feature>
<evidence type="ECO:0000256" key="2">
    <source>
        <dbReference type="ARBA" id="ARBA00022448"/>
    </source>
</evidence>
<evidence type="ECO:0000259" key="13">
    <source>
        <dbReference type="Pfam" id="PF00999"/>
    </source>
</evidence>
<dbReference type="PANTHER" id="PTHR10110">
    <property type="entry name" value="SODIUM/HYDROGEN EXCHANGER"/>
    <property type="match status" value="1"/>
</dbReference>
<keyword evidence="10" id="KW-0739">Sodium transport</keyword>
<dbReference type="NCBIfam" id="TIGR00831">
    <property type="entry name" value="a_cpa1"/>
    <property type="match status" value="1"/>
</dbReference>
<keyword evidence="6 12" id="KW-1133">Transmembrane helix</keyword>
<organism evidence="14 15">
    <name type="scientific">Halobium salinum</name>
    <dbReference type="NCBI Taxonomy" id="1364940"/>
    <lineage>
        <taxon>Archaea</taxon>
        <taxon>Methanobacteriati</taxon>
        <taxon>Methanobacteriota</taxon>
        <taxon>Stenosarchaea group</taxon>
        <taxon>Halobacteria</taxon>
        <taxon>Halobacteriales</taxon>
        <taxon>Haloferacaceae</taxon>
        <taxon>Halobium</taxon>
    </lineage>
</organism>
<feature type="transmembrane region" description="Helical" evidence="12">
    <location>
        <begin position="92"/>
        <end position="113"/>
    </location>
</feature>
<dbReference type="InterPro" id="IPR004705">
    <property type="entry name" value="Cation/H_exchanger_CPA1_bac"/>
</dbReference>
<feature type="transmembrane region" description="Helical" evidence="12">
    <location>
        <begin position="240"/>
        <end position="266"/>
    </location>
</feature>
<feature type="transmembrane region" description="Helical" evidence="12">
    <location>
        <begin position="33"/>
        <end position="50"/>
    </location>
</feature>
<evidence type="ECO:0000256" key="10">
    <source>
        <dbReference type="ARBA" id="ARBA00023201"/>
    </source>
</evidence>
<comment type="caution">
    <text evidence="14">The sequence shown here is derived from an EMBL/GenBank/DDBJ whole genome shotgun (WGS) entry which is preliminary data.</text>
</comment>
<keyword evidence="7" id="KW-0915">Sodium</keyword>
<accession>A0ABD5P9X5</accession>
<evidence type="ECO:0000313" key="14">
    <source>
        <dbReference type="EMBL" id="MFC4357528.1"/>
    </source>
</evidence>
<evidence type="ECO:0000256" key="3">
    <source>
        <dbReference type="ARBA" id="ARBA00022449"/>
    </source>
</evidence>
<keyword evidence="4" id="KW-1003">Cell membrane</keyword>
<keyword evidence="9 12" id="KW-0472">Membrane</keyword>
<dbReference type="RefSeq" id="WP_390203040.1">
    <property type="nucleotide sequence ID" value="NZ_JAODIW010000006.1"/>
</dbReference>
<dbReference type="InterPro" id="IPR006153">
    <property type="entry name" value="Cation/H_exchanger_TM"/>
</dbReference>
<evidence type="ECO:0000256" key="9">
    <source>
        <dbReference type="ARBA" id="ARBA00023136"/>
    </source>
</evidence>
<dbReference type="GO" id="GO:0005886">
    <property type="term" value="C:plasma membrane"/>
    <property type="evidence" value="ECO:0007669"/>
    <property type="project" value="UniProtKB-SubCell"/>
</dbReference>
<dbReference type="Gene3D" id="6.10.140.1330">
    <property type="match status" value="1"/>
</dbReference>
<dbReference type="InterPro" id="IPR018422">
    <property type="entry name" value="Cation/H_exchanger_CPA1"/>
</dbReference>
<protein>
    <submittedName>
        <fullName evidence="14">Na+/H+ antiporter</fullName>
    </submittedName>
</protein>
<feature type="transmembrane region" description="Helical" evidence="12">
    <location>
        <begin position="201"/>
        <end position="220"/>
    </location>
</feature>
<feature type="transmembrane region" description="Helical" evidence="12">
    <location>
        <begin position="162"/>
        <end position="180"/>
    </location>
</feature>
<gene>
    <name evidence="14" type="ORF">ACFO0N_06130</name>
</gene>
<feature type="transmembrane region" description="Helical" evidence="12">
    <location>
        <begin position="355"/>
        <end position="376"/>
    </location>
</feature>
<dbReference type="EMBL" id="JBHSDS010000003">
    <property type="protein sequence ID" value="MFC4357528.1"/>
    <property type="molecule type" value="Genomic_DNA"/>
</dbReference>
<sequence length="589" mass="62907">MVDQLIVLLAVFLIAAAVGTLVAKVGKFPYTVALLLAGLGMSAVLSVYNIPIVEQLFGQVSLSHDIILYLLLPPLLFEGAATTDLERFRRNLVPILTLAVPGLVVAVLLLGVVGTRAFGFDLLIALLFASMILPTDPVSVLALFEEVGAPERLSVLVEGESLINDGVGVVVFSTLLALVTSGTDPTSLLNPAEAAGVAGEIVVVSLGGAVVGLAAGYAVYSVMVDLDEPMTEIVLTLVLAYGAFVAAEHYLGVSGVIATVVAGLFIGNQGAEYAMSPRTKVTVFNTWETFAFVVNTFIFIAIGVQTRIPSLLSNWQLILGAIVLVVLVRAVIVYPTVGLLNLRREGEIPRSYQHVMVWGALHGSIPIALVLGLPAVEQVPGSYPRGELTAMVFGVAAFSLIVQALTMENLLDRVGITTRSDAEELYELLLGRARAVDAALDAAERLERRNDIPSGVYDDFEAEYGRERDDLHEAISALMGSNPELRHEQLLMGERRVLQQEKSAVIDAIREGVVTSDVGERLLEEVDLKLESVRSGTSTVRETEEGYTEAWRQRAEEFGLDVDLDVPEADETPSAEDRDGGSGSGTGAE</sequence>
<feature type="region of interest" description="Disordered" evidence="11">
    <location>
        <begin position="558"/>
        <end position="589"/>
    </location>
</feature>
<dbReference type="Proteomes" id="UP001595921">
    <property type="component" value="Unassembled WGS sequence"/>
</dbReference>
<evidence type="ECO:0000256" key="5">
    <source>
        <dbReference type="ARBA" id="ARBA00022692"/>
    </source>
</evidence>
<keyword evidence="15" id="KW-1185">Reference proteome</keyword>
<feature type="transmembrane region" description="Helical" evidence="12">
    <location>
        <begin position="388"/>
        <end position="406"/>
    </location>
</feature>
<feature type="transmembrane region" description="Helical" evidence="12">
    <location>
        <begin position="287"/>
        <end position="308"/>
    </location>
</feature>
<evidence type="ECO:0000313" key="15">
    <source>
        <dbReference type="Proteomes" id="UP001595921"/>
    </source>
</evidence>
<reference evidence="14 15" key="1">
    <citation type="journal article" date="2019" name="Int. J. Syst. Evol. Microbiol.">
        <title>The Global Catalogue of Microorganisms (GCM) 10K type strain sequencing project: providing services to taxonomists for standard genome sequencing and annotation.</title>
        <authorList>
            <consortium name="The Broad Institute Genomics Platform"/>
            <consortium name="The Broad Institute Genome Sequencing Center for Infectious Disease"/>
            <person name="Wu L."/>
            <person name="Ma J."/>
        </authorList>
    </citation>
    <scope>NUCLEOTIDE SEQUENCE [LARGE SCALE GENOMIC DNA]</scope>
    <source>
        <strain evidence="14 15">CGMCC 1.12553</strain>
    </source>
</reference>
<dbReference type="GO" id="GO:0006814">
    <property type="term" value="P:sodium ion transport"/>
    <property type="evidence" value="ECO:0007669"/>
    <property type="project" value="UniProtKB-KW"/>
</dbReference>
<dbReference type="Pfam" id="PF00999">
    <property type="entry name" value="Na_H_Exchanger"/>
    <property type="match status" value="1"/>
</dbReference>
<keyword evidence="8" id="KW-0406">Ion transport</keyword>
<keyword evidence="3" id="KW-0050">Antiport</keyword>
<proteinExistence type="predicted"/>
<dbReference type="AlphaFoldDB" id="A0ABD5P9X5"/>
<feature type="compositionally biased region" description="Acidic residues" evidence="11">
    <location>
        <begin position="558"/>
        <end position="574"/>
    </location>
</feature>
<evidence type="ECO:0000256" key="6">
    <source>
        <dbReference type="ARBA" id="ARBA00022989"/>
    </source>
</evidence>